<dbReference type="SUPFAM" id="SSF47413">
    <property type="entry name" value="lambda repressor-like DNA-binding domains"/>
    <property type="match status" value="1"/>
</dbReference>
<dbReference type="InterPro" id="IPR010982">
    <property type="entry name" value="Lambda_DNA-bd_dom_sf"/>
</dbReference>
<keyword evidence="2 5" id="KW-0238">DNA-binding</keyword>
<evidence type="ECO:0000256" key="3">
    <source>
        <dbReference type="ARBA" id="ARBA00023163"/>
    </source>
</evidence>
<keyword evidence="1" id="KW-0805">Transcription regulation</keyword>
<dbReference type="EMBL" id="CP061169">
    <property type="protein sequence ID" value="QPZ38950.1"/>
    <property type="molecule type" value="Genomic_DNA"/>
</dbReference>
<protein>
    <submittedName>
        <fullName evidence="5">LacI family DNA-binding transcriptional regulator</fullName>
    </submittedName>
</protein>
<dbReference type="GO" id="GO:0003677">
    <property type="term" value="F:DNA binding"/>
    <property type="evidence" value="ECO:0007669"/>
    <property type="project" value="UniProtKB-KW"/>
</dbReference>
<dbReference type="Gene3D" id="3.40.50.2300">
    <property type="match status" value="2"/>
</dbReference>
<proteinExistence type="predicted"/>
<dbReference type="InterPro" id="IPR046335">
    <property type="entry name" value="LacI/GalR-like_sensor"/>
</dbReference>
<dbReference type="InterPro" id="IPR028082">
    <property type="entry name" value="Peripla_BP_I"/>
</dbReference>
<feature type="domain" description="HTH lacI-type" evidence="4">
    <location>
        <begin position="10"/>
        <end position="64"/>
    </location>
</feature>
<evidence type="ECO:0000256" key="1">
    <source>
        <dbReference type="ARBA" id="ARBA00023015"/>
    </source>
</evidence>
<keyword evidence="6" id="KW-1185">Reference proteome</keyword>
<evidence type="ECO:0000256" key="2">
    <source>
        <dbReference type="ARBA" id="ARBA00023125"/>
    </source>
</evidence>
<evidence type="ECO:0000313" key="6">
    <source>
        <dbReference type="Proteomes" id="UP000662814"/>
    </source>
</evidence>
<dbReference type="CDD" id="cd01392">
    <property type="entry name" value="HTH_LacI"/>
    <property type="match status" value="1"/>
</dbReference>
<dbReference type="InterPro" id="IPR000843">
    <property type="entry name" value="HTH_LacI"/>
</dbReference>
<evidence type="ECO:0000259" key="4">
    <source>
        <dbReference type="PROSITE" id="PS50932"/>
    </source>
</evidence>
<dbReference type="Proteomes" id="UP000662814">
    <property type="component" value="Chromosome"/>
</dbReference>
<evidence type="ECO:0000313" key="5">
    <source>
        <dbReference type="EMBL" id="QPZ38950.1"/>
    </source>
</evidence>
<dbReference type="RefSeq" id="WP_166985073.1">
    <property type="nucleotide sequence ID" value="NZ_CP061169.1"/>
</dbReference>
<sequence>MNKLSSSKPTTINDVARAAGVSRQTVTRALNNMPDVSAVTRERVIAAASALNYRPNRAAQGLVRGSKPTIGLVVSDLRNPYYPELASELTRKAGLRGWSVVLCDLGDDPDDAHRRLETVAQRVDAMVGHVAAGEWKGALANTPTVVLDGPSDSAKHAVIAIDYEPGIRAAIDHLKSAGCSRIAMVDAGRAPSIRRQIYRRLLNEYGLQWSPDSELVAPDTHDGGVRAAARLCKQNPQTDAVLAFNDVMAVGMLKGFARADVNVPSDIAVVGIDGLDIGTLVTPELTSIAIDKAKLADIAIELVDALLDGVTPPDERLHRTATHTLAVRESA</sequence>
<accession>A0ABX6YJY5</accession>
<reference evidence="5 6" key="1">
    <citation type="submission" date="2020-12" db="EMBL/GenBank/DDBJ databases">
        <title>Microbacterium sp. HY060.</title>
        <authorList>
            <person name="Zhou J."/>
        </authorList>
    </citation>
    <scope>NUCLEOTIDE SEQUENCE [LARGE SCALE GENOMIC DNA]</scope>
    <source>
        <strain evidence="5 6">HY60</strain>
    </source>
</reference>
<dbReference type="Gene3D" id="1.10.260.40">
    <property type="entry name" value="lambda repressor-like DNA-binding domains"/>
    <property type="match status" value="1"/>
</dbReference>
<gene>
    <name evidence="5" type="ORF">HCR76_02275</name>
</gene>
<keyword evidence="3" id="KW-0804">Transcription</keyword>
<dbReference type="SMART" id="SM00354">
    <property type="entry name" value="HTH_LACI"/>
    <property type="match status" value="1"/>
</dbReference>
<dbReference type="PANTHER" id="PTHR30146:SF109">
    <property type="entry name" value="HTH-TYPE TRANSCRIPTIONAL REGULATOR GALS"/>
    <property type="match status" value="1"/>
</dbReference>
<dbReference type="Pfam" id="PF00356">
    <property type="entry name" value="LacI"/>
    <property type="match status" value="1"/>
</dbReference>
<dbReference type="Pfam" id="PF13377">
    <property type="entry name" value="Peripla_BP_3"/>
    <property type="match status" value="1"/>
</dbReference>
<dbReference type="PROSITE" id="PS00356">
    <property type="entry name" value="HTH_LACI_1"/>
    <property type="match status" value="1"/>
</dbReference>
<dbReference type="PROSITE" id="PS50932">
    <property type="entry name" value="HTH_LACI_2"/>
    <property type="match status" value="1"/>
</dbReference>
<dbReference type="PANTHER" id="PTHR30146">
    <property type="entry name" value="LACI-RELATED TRANSCRIPTIONAL REPRESSOR"/>
    <property type="match status" value="1"/>
</dbReference>
<dbReference type="SUPFAM" id="SSF53822">
    <property type="entry name" value="Periplasmic binding protein-like I"/>
    <property type="match status" value="1"/>
</dbReference>
<name>A0ABX6YJY5_9MICO</name>
<dbReference type="CDD" id="cd06267">
    <property type="entry name" value="PBP1_LacI_sugar_binding-like"/>
    <property type="match status" value="1"/>
</dbReference>
<dbReference type="PRINTS" id="PR00036">
    <property type="entry name" value="HTHLACI"/>
</dbReference>
<organism evidence="5 6">
    <name type="scientific">Paramicrobacterium chengjingii</name>
    <dbReference type="NCBI Taxonomy" id="2769067"/>
    <lineage>
        <taxon>Bacteria</taxon>
        <taxon>Bacillati</taxon>
        <taxon>Actinomycetota</taxon>
        <taxon>Actinomycetes</taxon>
        <taxon>Micrococcales</taxon>
        <taxon>Microbacteriaceae</taxon>
        <taxon>Paramicrobacterium</taxon>
    </lineage>
</organism>